<dbReference type="GO" id="GO:0006260">
    <property type="term" value="P:DNA replication"/>
    <property type="evidence" value="ECO:0007669"/>
    <property type="project" value="InterPro"/>
</dbReference>
<evidence type="ECO:0000313" key="4">
    <source>
        <dbReference type="Proteomes" id="UP000054558"/>
    </source>
</evidence>
<feature type="compositionally biased region" description="Basic and acidic residues" evidence="1">
    <location>
        <begin position="438"/>
        <end position="456"/>
    </location>
</feature>
<dbReference type="GO" id="GO:0005524">
    <property type="term" value="F:ATP binding"/>
    <property type="evidence" value="ECO:0007669"/>
    <property type="project" value="InterPro"/>
</dbReference>
<name>A0A1Y1IQX3_KLENI</name>
<reference evidence="3 4" key="1">
    <citation type="journal article" date="2014" name="Nat. Commun.">
        <title>Klebsormidium flaccidum genome reveals primary factors for plant terrestrial adaptation.</title>
        <authorList>
            <person name="Hori K."/>
            <person name="Maruyama F."/>
            <person name="Fujisawa T."/>
            <person name="Togashi T."/>
            <person name="Yamamoto N."/>
            <person name="Seo M."/>
            <person name="Sato S."/>
            <person name="Yamada T."/>
            <person name="Mori H."/>
            <person name="Tajima N."/>
            <person name="Moriyama T."/>
            <person name="Ikeuchi M."/>
            <person name="Watanabe M."/>
            <person name="Wada H."/>
            <person name="Kobayashi K."/>
            <person name="Saito M."/>
            <person name="Masuda T."/>
            <person name="Sasaki-Sekimoto Y."/>
            <person name="Mashiguchi K."/>
            <person name="Awai K."/>
            <person name="Shimojima M."/>
            <person name="Masuda S."/>
            <person name="Iwai M."/>
            <person name="Nobusawa T."/>
            <person name="Narise T."/>
            <person name="Kondo S."/>
            <person name="Saito H."/>
            <person name="Sato R."/>
            <person name="Murakawa M."/>
            <person name="Ihara Y."/>
            <person name="Oshima-Yamada Y."/>
            <person name="Ohtaka K."/>
            <person name="Satoh M."/>
            <person name="Sonobe K."/>
            <person name="Ishii M."/>
            <person name="Ohtani R."/>
            <person name="Kanamori-Sato M."/>
            <person name="Honoki R."/>
            <person name="Miyazaki D."/>
            <person name="Mochizuki H."/>
            <person name="Umetsu J."/>
            <person name="Higashi K."/>
            <person name="Shibata D."/>
            <person name="Kamiya Y."/>
            <person name="Sato N."/>
            <person name="Nakamura Y."/>
            <person name="Tabata S."/>
            <person name="Ida S."/>
            <person name="Kurokawa K."/>
            <person name="Ohta H."/>
        </authorList>
    </citation>
    <scope>NUCLEOTIDE SEQUENCE [LARGE SCALE GENOMIC DNA]</scope>
    <source>
        <strain evidence="3 4">NIES-2285</strain>
    </source>
</reference>
<gene>
    <name evidence="3" type="ORF">KFL_012830020</name>
</gene>
<protein>
    <recommendedName>
        <fullName evidence="2">Replication origin-binding protein domain-containing protein</fullName>
    </recommendedName>
</protein>
<feature type="region of interest" description="Disordered" evidence="1">
    <location>
        <begin position="883"/>
        <end position="945"/>
    </location>
</feature>
<dbReference type="Proteomes" id="UP000054558">
    <property type="component" value="Unassembled WGS sequence"/>
</dbReference>
<evidence type="ECO:0000256" key="1">
    <source>
        <dbReference type="SAM" id="MobiDB-lite"/>
    </source>
</evidence>
<keyword evidence="4" id="KW-1185">Reference proteome</keyword>
<feature type="domain" description="Replication origin-binding protein" evidence="2">
    <location>
        <begin position="626"/>
        <end position="697"/>
    </location>
</feature>
<feature type="region of interest" description="Disordered" evidence="1">
    <location>
        <begin position="438"/>
        <end position="465"/>
    </location>
</feature>
<dbReference type="AlphaFoldDB" id="A0A1Y1IQX3"/>
<proteinExistence type="predicted"/>
<evidence type="ECO:0000313" key="3">
    <source>
        <dbReference type="EMBL" id="GAQ93073.1"/>
    </source>
</evidence>
<organism evidence="3 4">
    <name type="scientific">Klebsormidium nitens</name>
    <name type="common">Green alga</name>
    <name type="synonym">Ulothrix nitens</name>
    <dbReference type="NCBI Taxonomy" id="105231"/>
    <lineage>
        <taxon>Eukaryota</taxon>
        <taxon>Viridiplantae</taxon>
        <taxon>Streptophyta</taxon>
        <taxon>Klebsormidiophyceae</taxon>
        <taxon>Klebsormidiales</taxon>
        <taxon>Klebsormidiaceae</taxon>
        <taxon>Klebsormidium</taxon>
    </lineage>
</organism>
<accession>A0A1Y1IQX3</accession>
<sequence length="1222" mass="136468">MQEVARRNRTASSRESSPAPTGTRMRTGSPDEAEVASASDEEAGSVDIQETSDETESDEEPTSEDDRGIDDSTQPDAGTLDLYRLMEMEEETARSAADETPDDALAPMRSEMQRRRARDEAPQTSVFSMAREELVAEPEPAVHSDPLTGNEVFKKDGFRVLRVREHGANCFHQTGSNPRGRLPGPKFFMQQEAALLNHEAQVVLHKWSGKVEKGVRVPWRSFASYPDWDTARSQLEGRHGSVTEIIQNGKPCKPYLDLDGKDGLPFKRQPVTGADGEVVEGGERYTGEEVIRIIEKWAAVVFKEQYDHELQPSSFIWLESPGQTKFSLHLTINQLSPRQLVFGSNTEGALHFARRLKKRLLPWDPAVAALIDLNVYSKDREWRTPGSAKIEKPESVLSCIDPAHSWKDALVTWLEPVEARDEVKLPFEVPQRLHERFNNPRMMSERGTERSSKNEEFPNTEGGDSDVPCVERAYCLGDLFEDNISYETGAVKVDMEHLTRVPGASTPELVAEVAAGRRMPDDLMKLNTIANEWIEGRFPLLGIRSGVNTGKTVFCGAVGDELWQASGRAHTSIMITYRVAQAQDLKARFPRTANYLDLKADYDHKNVWFPDPDNKHNLLTALQSRKDFPEIVVQVDSLLKLRRGSIGEVAPFDLVILDEVASILAHLSAATVRNGMETSELFLEIVQRAKRVLAMDDGYGQREHDFFRLAHVPGKLIINTRRAAVPLTFRVGQDEKKWLDRIVEDLAAGKNVVVVSMSAKVLDRIRDQVMSRHSLGLADTDILIHKALSGGETTALLKNVAENWKVRLLMYSPTVEAGVNFDVPWFHTKFLYMCKKSTTARAAWQATLRVRKTESPLVHCFVQSSISVMLDCAQEIPATRLCTPEQQGTTPTAPQTPEADDDDSASQDADVDRLDQQVAADSPLGRAPASQPGVGPSRGLSREQLKGFLGPPQRVTTAETLQFLQACNSEVTAAWRRVASRTEDPGKVVRLIEDGPLFRTFAHTEAERRKSDARLLHEFQLQVSRAGHVVEVEQPEELSKKSKRRKGLDAEASQIIGARAISAAEFEELRRLRDTKRDTGSQSVEVIRYEACQFYGLRDLDEHFFKETKAEYKPPFSNKLDFLLKVLLPGRFLDEGAVARQSLEVKMLETARGLLKDLGLAHAFDVGGETRSLLAGGLKGRLLRSDLFKGRPRQVGSKTAMSEKPVSEMFRIHLPAPKEGKA</sequence>
<feature type="compositionally biased region" description="Low complexity" evidence="1">
    <location>
        <begin position="883"/>
        <end position="897"/>
    </location>
</feature>
<feature type="compositionally biased region" description="Polar residues" evidence="1">
    <location>
        <begin position="10"/>
        <end position="26"/>
    </location>
</feature>
<feature type="compositionally biased region" description="Acidic residues" evidence="1">
    <location>
        <begin position="31"/>
        <end position="63"/>
    </location>
</feature>
<dbReference type="InterPro" id="IPR003450">
    <property type="entry name" value="Replication_origin-bd"/>
</dbReference>
<dbReference type="GO" id="GO:0003688">
    <property type="term" value="F:DNA replication origin binding"/>
    <property type="evidence" value="ECO:0007669"/>
    <property type="project" value="InterPro"/>
</dbReference>
<evidence type="ECO:0000259" key="2">
    <source>
        <dbReference type="Pfam" id="PF02399"/>
    </source>
</evidence>
<dbReference type="EMBL" id="DF238232">
    <property type="protein sequence ID" value="GAQ93073.1"/>
    <property type="molecule type" value="Genomic_DNA"/>
</dbReference>
<feature type="region of interest" description="Disordered" evidence="1">
    <location>
        <begin position="1"/>
        <end position="79"/>
    </location>
</feature>
<dbReference type="Pfam" id="PF02399">
    <property type="entry name" value="Herpes_ori_bp"/>
    <property type="match status" value="1"/>
</dbReference>
<dbReference type="OrthoDB" id="2145620at2759"/>